<reference evidence="6" key="2">
    <citation type="submission" date="2020-09" db="EMBL/GenBank/DDBJ databases">
        <authorList>
            <person name="Sun Q."/>
            <person name="Kim S."/>
        </authorList>
    </citation>
    <scope>NUCLEOTIDE SEQUENCE</scope>
    <source>
        <strain evidence="6">KCTC 22169</strain>
    </source>
</reference>
<evidence type="ECO:0000256" key="2">
    <source>
        <dbReference type="ARBA" id="ARBA00022679"/>
    </source>
</evidence>
<organism evidence="6 7">
    <name type="scientific">Saccharospirillum salsuginis</name>
    <dbReference type="NCBI Taxonomy" id="418750"/>
    <lineage>
        <taxon>Bacteria</taxon>
        <taxon>Pseudomonadati</taxon>
        <taxon>Pseudomonadota</taxon>
        <taxon>Gammaproteobacteria</taxon>
        <taxon>Oceanospirillales</taxon>
        <taxon>Saccharospirillaceae</taxon>
        <taxon>Saccharospirillum</taxon>
    </lineage>
</organism>
<keyword evidence="3 4" id="KW-0664">Pyridoxine biosynthesis</keyword>
<dbReference type="InterPro" id="IPR013785">
    <property type="entry name" value="Aldolase_TIM"/>
</dbReference>
<comment type="catalytic activity">
    <reaction evidence="4">
        <text>3-amino-2-oxopropyl phosphate + 1-deoxy-D-xylulose 5-phosphate = pyridoxine 5'-phosphate + phosphate + 2 H2O + H(+)</text>
        <dbReference type="Rhea" id="RHEA:15265"/>
        <dbReference type="ChEBI" id="CHEBI:15377"/>
        <dbReference type="ChEBI" id="CHEBI:15378"/>
        <dbReference type="ChEBI" id="CHEBI:43474"/>
        <dbReference type="ChEBI" id="CHEBI:57279"/>
        <dbReference type="ChEBI" id="CHEBI:57792"/>
        <dbReference type="ChEBI" id="CHEBI:58589"/>
        <dbReference type="EC" id="2.6.99.2"/>
    </reaction>
</comment>
<dbReference type="GO" id="GO:0033856">
    <property type="term" value="F:pyridoxine 5'-phosphate synthase activity"/>
    <property type="evidence" value="ECO:0007669"/>
    <property type="project" value="UniProtKB-UniRule"/>
</dbReference>
<gene>
    <name evidence="4 6" type="primary">pdxJ</name>
    <name evidence="6" type="ORF">GCM10007392_34980</name>
</gene>
<dbReference type="AlphaFoldDB" id="A0A918NDC1"/>
<protein>
    <recommendedName>
        <fullName evidence="4 5">Pyridoxine 5'-phosphate synthase</fullName>
        <shortName evidence="4">PNP synthase</shortName>
        <ecNumber evidence="4 5">2.6.99.2</ecNumber>
    </recommendedName>
</protein>
<feature type="active site" description="Proton donor" evidence="4">
    <location>
        <position position="195"/>
    </location>
</feature>
<feature type="binding site" evidence="4">
    <location>
        <position position="104"/>
    </location>
    <ligand>
        <name>1-deoxy-D-xylulose 5-phosphate</name>
        <dbReference type="ChEBI" id="CHEBI:57792"/>
    </ligand>
</feature>
<feature type="active site" description="Proton acceptor" evidence="4">
    <location>
        <position position="74"/>
    </location>
</feature>
<dbReference type="EC" id="2.6.99.2" evidence="4 5"/>
<reference evidence="6" key="1">
    <citation type="journal article" date="2014" name="Int. J. Syst. Evol. Microbiol.">
        <title>Complete genome sequence of Corynebacterium casei LMG S-19264T (=DSM 44701T), isolated from a smear-ripened cheese.</title>
        <authorList>
            <consortium name="US DOE Joint Genome Institute (JGI-PGF)"/>
            <person name="Walter F."/>
            <person name="Albersmeier A."/>
            <person name="Kalinowski J."/>
            <person name="Ruckert C."/>
        </authorList>
    </citation>
    <scope>NUCLEOTIDE SEQUENCE</scope>
    <source>
        <strain evidence="6">KCTC 22169</strain>
    </source>
</reference>
<dbReference type="InterPro" id="IPR004569">
    <property type="entry name" value="PyrdxlP_synth_PdxJ"/>
</dbReference>
<dbReference type="PANTHER" id="PTHR30456">
    <property type="entry name" value="PYRIDOXINE 5'-PHOSPHATE SYNTHASE"/>
    <property type="match status" value="1"/>
</dbReference>
<dbReference type="GO" id="GO:0008615">
    <property type="term" value="P:pyridoxine biosynthetic process"/>
    <property type="evidence" value="ECO:0007669"/>
    <property type="project" value="UniProtKB-UniRule"/>
</dbReference>
<evidence type="ECO:0000256" key="4">
    <source>
        <dbReference type="HAMAP-Rule" id="MF_00279"/>
    </source>
</evidence>
<keyword evidence="7" id="KW-1185">Reference proteome</keyword>
<evidence type="ECO:0000256" key="1">
    <source>
        <dbReference type="ARBA" id="ARBA00022490"/>
    </source>
</evidence>
<proteinExistence type="inferred from homology"/>
<feature type="binding site" evidence="4">
    <location>
        <begin position="217"/>
        <end position="218"/>
    </location>
    <ligand>
        <name>3-amino-2-oxopropyl phosphate</name>
        <dbReference type="ChEBI" id="CHEBI:57279"/>
    </ligand>
</feature>
<evidence type="ECO:0000313" key="6">
    <source>
        <dbReference type="EMBL" id="GGX64272.1"/>
    </source>
</evidence>
<evidence type="ECO:0000256" key="3">
    <source>
        <dbReference type="ARBA" id="ARBA00023096"/>
    </source>
</evidence>
<feature type="active site" description="Proton acceptor" evidence="4">
    <location>
        <position position="43"/>
    </location>
</feature>
<comment type="subunit">
    <text evidence="4">Homooctamer; tetramer of dimers.</text>
</comment>
<dbReference type="EMBL" id="BMXR01000009">
    <property type="protein sequence ID" value="GGX64272.1"/>
    <property type="molecule type" value="Genomic_DNA"/>
</dbReference>
<dbReference type="PANTHER" id="PTHR30456:SF0">
    <property type="entry name" value="PYRIDOXINE 5'-PHOSPHATE SYNTHASE"/>
    <property type="match status" value="1"/>
</dbReference>
<comment type="caution">
    <text evidence="6">The sequence shown here is derived from an EMBL/GenBank/DDBJ whole genome shotgun (WGS) entry which is preliminary data.</text>
</comment>
<name>A0A918NDC1_9GAMM</name>
<dbReference type="Gene3D" id="3.20.20.70">
    <property type="entry name" value="Aldolase class I"/>
    <property type="match status" value="1"/>
</dbReference>
<feature type="binding site" evidence="4">
    <location>
        <position position="50"/>
    </location>
    <ligand>
        <name>1-deoxy-D-xylulose 5-phosphate</name>
        <dbReference type="ChEBI" id="CHEBI:57792"/>
    </ligand>
</feature>
<dbReference type="Pfam" id="PF03740">
    <property type="entry name" value="PdxJ"/>
    <property type="match status" value="1"/>
</dbReference>
<dbReference type="HAMAP" id="MF_00279">
    <property type="entry name" value="PdxJ"/>
    <property type="match status" value="1"/>
</dbReference>
<comment type="similarity">
    <text evidence="4">Belongs to the PNP synthase family.</text>
</comment>
<sequence length="244" mass="27261">MTQLSVNLNKIALLRNSRGRDFPNVVEFARKFIGLGVPGITIHPRPDERHITRQDAFDLKTALADYPEVELNIEGYPSDDFLKLIEQVKPHQCTLVPDDPNQLTSDHGWDFTRHADELDTILKRIGDAGVRTSVFLDPDPEQVRLAAQSRANRIELYTEAYASAHGTDRQSEVHEQYRAAAALARELGLELNAGHDLDLDNLPGFLTIPEILEVSIGHVLTVECIEMGMPTVVNRYLDICANSA</sequence>
<keyword evidence="2 4" id="KW-0808">Transferase</keyword>
<evidence type="ECO:0000256" key="5">
    <source>
        <dbReference type="NCBIfam" id="TIGR00559"/>
    </source>
</evidence>
<dbReference type="NCBIfam" id="TIGR00559">
    <property type="entry name" value="pdxJ"/>
    <property type="match status" value="1"/>
</dbReference>
<comment type="function">
    <text evidence="4">Catalyzes the complicated ring closure reaction between the two acyclic compounds 1-deoxy-D-xylulose-5-phosphate (DXP) and 3-amino-2-oxopropyl phosphate (1-amino-acetone-3-phosphate or AAP) to form pyridoxine 5'-phosphate (PNP) and inorganic phosphate.</text>
</comment>
<dbReference type="Proteomes" id="UP000626148">
    <property type="component" value="Unassembled WGS sequence"/>
</dbReference>
<dbReference type="InterPro" id="IPR036130">
    <property type="entry name" value="Pyridoxine-5'_phos_synth"/>
</dbReference>
<comment type="caution">
    <text evidence="4">Lacks conserved residue(s) required for the propagation of feature annotation.</text>
</comment>
<dbReference type="CDD" id="cd00003">
    <property type="entry name" value="PNPsynthase"/>
    <property type="match status" value="1"/>
</dbReference>
<dbReference type="NCBIfam" id="NF003626">
    <property type="entry name" value="PRK05265.1-4"/>
    <property type="match status" value="1"/>
</dbReference>
<feature type="binding site" evidence="4">
    <location>
        <position position="7"/>
    </location>
    <ligand>
        <name>3-amino-2-oxopropyl phosphate</name>
        <dbReference type="ChEBI" id="CHEBI:57279"/>
    </ligand>
</feature>
<keyword evidence="1 4" id="KW-0963">Cytoplasm</keyword>
<evidence type="ECO:0000313" key="7">
    <source>
        <dbReference type="Proteomes" id="UP000626148"/>
    </source>
</evidence>
<comment type="pathway">
    <text evidence="4">Cofactor biosynthesis; pyridoxine 5'-phosphate biosynthesis; pyridoxine 5'-phosphate from D-erythrose 4-phosphate: step 5/5.</text>
</comment>
<accession>A0A918NDC1</accession>
<feature type="binding site" evidence="4">
    <location>
        <position position="18"/>
    </location>
    <ligand>
        <name>3-amino-2-oxopropyl phosphate</name>
        <dbReference type="ChEBI" id="CHEBI:57279"/>
    </ligand>
</feature>
<feature type="binding site" evidence="4">
    <location>
        <position position="196"/>
    </location>
    <ligand>
        <name>3-amino-2-oxopropyl phosphate</name>
        <dbReference type="ChEBI" id="CHEBI:57279"/>
    </ligand>
</feature>
<feature type="binding site" evidence="4">
    <location>
        <position position="45"/>
    </location>
    <ligand>
        <name>1-deoxy-D-xylulose 5-phosphate</name>
        <dbReference type="ChEBI" id="CHEBI:57792"/>
    </ligand>
</feature>
<dbReference type="SUPFAM" id="SSF63892">
    <property type="entry name" value="Pyridoxine 5'-phosphate synthase"/>
    <property type="match status" value="1"/>
</dbReference>
<feature type="site" description="Transition state stabilizer" evidence="4">
    <location>
        <position position="155"/>
    </location>
</feature>
<dbReference type="GO" id="GO:0005829">
    <property type="term" value="C:cytosol"/>
    <property type="evidence" value="ECO:0007669"/>
    <property type="project" value="TreeGrafter"/>
</dbReference>
<dbReference type="RefSeq" id="WP_189611092.1">
    <property type="nucleotide sequence ID" value="NZ_BMXR01000009.1"/>
</dbReference>
<comment type="subcellular location">
    <subcellularLocation>
        <location evidence="4">Cytoplasm</location>
    </subcellularLocation>
</comment>